<dbReference type="AlphaFoldDB" id="C1MPF2"/>
<name>C1MPF2_MICPC</name>
<dbReference type="Proteomes" id="UP000001876">
    <property type="component" value="Unassembled WGS sequence"/>
</dbReference>
<evidence type="ECO:0000313" key="2">
    <source>
        <dbReference type="EMBL" id="EEH57516.1"/>
    </source>
</evidence>
<dbReference type="eggNOG" id="ENOG502QT15">
    <property type="taxonomic scope" value="Eukaryota"/>
</dbReference>
<feature type="transmembrane region" description="Helical" evidence="1">
    <location>
        <begin position="87"/>
        <end position="105"/>
    </location>
</feature>
<dbReference type="OrthoDB" id="4914at2759"/>
<dbReference type="InterPro" id="IPR025067">
    <property type="entry name" value="DUF4079"/>
</dbReference>
<reference evidence="2 3" key="1">
    <citation type="journal article" date="2009" name="Science">
        <title>Green evolution and dynamic adaptations revealed by genomes of the marine picoeukaryotes Micromonas.</title>
        <authorList>
            <person name="Worden A.Z."/>
            <person name="Lee J.H."/>
            <person name="Mock T."/>
            <person name="Rouze P."/>
            <person name="Simmons M.P."/>
            <person name="Aerts A.L."/>
            <person name="Allen A.E."/>
            <person name="Cuvelier M.L."/>
            <person name="Derelle E."/>
            <person name="Everett M.V."/>
            <person name="Foulon E."/>
            <person name="Grimwood J."/>
            <person name="Gundlach H."/>
            <person name="Henrissat B."/>
            <person name="Napoli C."/>
            <person name="McDonald S.M."/>
            <person name="Parker M.S."/>
            <person name="Rombauts S."/>
            <person name="Salamov A."/>
            <person name="Von Dassow P."/>
            <person name="Badger J.H."/>
            <person name="Coutinho P.M."/>
            <person name="Demir E."/>
            <person name="Dubchak I."/>
            <person name="Gentemann C."/>
            <person name="Eikrem W."/>
            <person name="Gready J.E."/>
            <person name="John U."/>
            <person name="Lanier W."/>
            <person name="Lindquist E.A."/>
            <person name="Lucas S."/>
            <person name="Mayer K.F."/>
            <person name="Moreau H."/>
            <person name="Not F."/>
            <person name="Otillar R."/>
            <person name="Panaud O."/>
            <person name="Pangilinan J."/>
            <person name="Paulsen I."/>
            <person name="Piegu B."/>
            <person name="Poliakov A."/>
            <person name="Robbens S."/>
            <person name="Schmutz J."/>
            <person name="Toulza E."/>
            <person name="Wyss T."/>
            <person name="Zelensky A."/>
            <person name="Zhou K."/>
            <person name="Armbrust E.V."/>
            <person name="Bhattacharya D."/>
            <person name="Goodenough U.W."/>
            <person name="Van de Peer Y."/>
            <person name="Grigoriev I.V."/>
        </authorList>
    </citation>
    <scope>NUCLEOTIDE SEQUENCE [LARGE SCALE GENOMIC DNA]</scope>
    <source>
        <strain evidence="2 3">CCMP1545</strain>
    </source>
</reference>
<feature type="transmembrane region" description="Helical" evidence="1">
    <location>
        <begin position="125"/>
        <end position="146"/>
    </location>
</feature>
<gene>
    <name evidence="2" type="ORF">MICPUCDRAFT_56884</name>
</gene>
<organism evidence="3">
    <name type="scientific">Micromonas pusilla (strain CCMP1545)</name>
    <name type="common">Picoplanktonic green alga</name>
    <dbReference type="NCBI Taxonomy" id="564608"/>
    <lineage>
        <taxon>Eukaryota</taxon>
        <taxon>Viridiplantae</taxon>
        <taxon>Chlorophyta</taxon>
        <taxon>Mamiellophyceae</taxon>
        <taxon>Mamiellales</taxon>
        <taxon>Mamiellaceae</taxon>
        <taxon>Micromonas</taxon>
    </lineage>
</organism>
<dbReference type="KEGG" id="mpp:MICPUCDRAFT_56884"/>
<dbReference type="GeneID" id="9683387"/>
<dbReference type="Pfam" id="PF13301">
    <property type="entry name" value="DUF4079"/>
    <property type="match status" value="1"/>
</dbReference>
<dbReference type="PANTHER" id="PTHR34679:SF2">
    <property type="entry name" value="OS02G0122500 PROTEIN"/>
    <property type="match status" value="1"/>
</dbReference>
<dbReference type="RefSeq" id="XP_003057565.1">
    <property type="nucleotide sequence ID" value="XM_003057519.1"/>
</dbReference>
<accession>C1MPF2</accession>
<keyword evidence="1" id="KW-1133">Transmembrane helix</keyword>
<proteinExistence type="predicted"/>
<dbReference type="EMBL" id="GG663738">
    <property type="protein sequence ID" value="EEH57516.1"/>
    <property type="molecule type" value="Genomic_DNA"/>
</dbReference>
<feature type="transmembrane region" description="Helical" evidence="1">
    <location>
        <begin position="206"/>
        <end position="226"/>
    </location>
</feature>
<dbReference type="STRING" id="564608.C1MPF2"/>
<dbReference type="PANTHER" id="PTHR34679">
    <property type="match status" value="1"/>
</dbReference>
<evidence type="ECO:0000313" key="3">
    <source>
        <dbReference type="Proteomes" id="UP000001876"/>
    </source>
</evidence>
<evidence type="ECO:0000256" key="1">
    <source>
        <dbReference type="SAM" id="Phobius"/>
    </source>
</evidence>
<keyword evidence="1" id="KW-0812">Transmembrane</keyword>
<dbReference type="GO" id="GO:0009534">
    <property type="term" value="C:chloroplast thylakoid"/>
    <property type="evidence" value="ECO:0007669"/>
    <property type="project" value="TreeGrafter"/>
</dbReference>
<protein>
    <submittedName>
        <fullName evidence="2">Predicted protein</fullName>
    </submittedName>
</protein>
<sequence>MAATTMMTSSAVSARVVAKTSSARLRGAASPFLGVSAAKTRSVSAKMTTTTTTTTTTRAAVVASDESSSSSAASNAAAEKKKSSADFGRIALLATVASNPILFAANDAMAKGGEFGILEGRTAALVHPFFLGGLWFATAYAGYLGWQWRRVRTTGNEIAELKASLPSGDDVELSSAQRETKGKIDELTTTRKELVAGGFKDKHNNVGSLLLAFGTALAVEGGMNTYLRTGKLFPGPHLYAGMGIVCLWAAAAGLVPEMQRGNEKARNAHIALNAVNLALFTWQIPTGLEIVGKVFQFTSWP</sequence>
<feature type="transmembrane region" description="Helical" evidence="1">
    <location>
        <begin position="238"/>
        <end position="256"/>
    </location>
</feature>
<keyword evidence="1" id="KW-0472">Membrane</keyword>
<keyword evidence="3" id="KW-1185">Reference proteome</keyword>
<dbReference type="OMA" id="PMQKGSE"/>